<name>A0A165IZ58_9BASI</name>
<dbReference type="Gene3D" id="3.30.450.150">
    <property type="entry name" value="Haem-degrading domain"/>
    <property type="match status" value="1"/>
</dbReference>
<dbReference type="InterPro" id="IPR038084">
    <property type="entry name" value="PduO/GlcC-like_sf"/>
</dbReference>
<reference evidence="1 2" key="1">
    <citation type="journal article" date="2016" name="Mol. Biol. Evol.">
        <title>Comparative Genomics of Early-Diverging Mushroom-Forming Fungi Provides Insights into the Origins of Lignocellulose Decay Capabilities.</title>
        <authorList>
            <person name="Nagy L.G."/>
            <person name="Riley R."/>
            <person name="Tritt A."/>
            <person name="Adam C."/>
            <person name="Daum C."/>
            <person name="Floudas D."/>
            <person name="Sun H."/>
            <person name="Yadav J.S."/>
            <person name="Pangilinan J."/>
            <person name="Larsson K.H."/>
            <person name="Matsuura K."/>
            <person name="Barry K."/>
            <person name="Labutti K."/>
            <person name="Kuo R."/>
            <person name="Ohm R.A."/>
            <person name="Bhattacharya S.S."/>
            <person name="Shirouzu T."/>
            <person name="Yoshinaga Y."/>
            <person name="Martin F.M."/>
            <person name="Grigoriev I.V."/>
            <person name="Hibbett D.S."/>
        </authorList>
    </citation>
    <scope>NUCLEOTIDE SEQUENCE [LARGE SCALE GENOMIC DNA]</scope>
    <source>
        <strain evidence="1 2">HHB12733</strain>
    </source>
</reference>
<dbReference type="InterPro" id="IPR010371">
    <property type="entry name" value="YBR137W-like"/>
</dbReference>
<dbReference type="GO" id="GO:0072380">
    <property type="term" value="C:TRC complex"/>
    <property type="evidence" value="ECO:0007669"/>
    <property type="project" value="TreeGrafter"/>
</dbReference>
<protein>
    <submittedName>
        <fullName evidence="1">Uncharacterized protein</fullName>
    </submittedName>
</protein>
<accession>A0A165IZ58</accession>
<organism evidence="1 2">
    <name type="scientific">Calocera cornea HHB12733</name>
    <dbReference type="NCBI Taxonomy" id="1353952"/>
    <lineage>
        <taxon>Eukaryota</taxon>
        <taxon>Fungi</taxon>
        <taxon>Dikarya</taxon>
        <taxon>Basidiomycota</taxon>
        <taxon>Agaricomycotina</taxon>
        <taxon>Dacrymycetes</taxon>
        <taxon>Dacrymycetales</taxon>
        <taxon>Dacrymycetaceae</taxon>
        <taxon>Calocera</taxon>
    </lineage>
</organism>
<dbReference type="EMBL" id="KV423925">
    <property type="protein sequence ID" value="KZT61160.1"/>
    <property type="molecule type" value="Genomic_DNA"/>
</dbReference>
<dbReference type="OrthoDB" id="2209940at2759"/>
<dbReference type="PANTHER" id="PTHR28255:SF1">
    <property type="entry name" value="UPF0303 PROTEIN YBR137W"/>
    <property type="match status" value="1"/>
</dbReference>
<sequence>MAGSTSANDQPKHPRVSENPYLEKLAGYLQEEREYRFPYFTSAVAFDLGLALRARHISWSVSDSPQNPVVICIATFSGAILFQCVAGGDPPDAADLNIWATAKANIVRRFGHSSKLG</sequence>
<proteinExistence type="predicted"/>
<evidence type="ECO:0000313" key="1">
    <source>
        <dbReference type="EMBL" id="KZT61160.1"/>
    </source>
</evidence>
<dbReference type="PANTHER" id="PTHR28255">
    <property type="match status" value="1"/>
</dbReference>
<dbReference type="GO" id="GO:0006620">
    <property type="term" value="P:post-translational protein targeting to endoplasmic reticulum membrane"/>
    <property type="evidence" value="ECO:0007669"/>
    <property type="project" value="TreeGrafter"/>
</dbReference>
<evidence type="ECO:0000313" key="2">
    <source>
        <dbReference type="Proteomes" id="UP000076842"/>
    </source>
</evidence>
<keyword evidence="2" id="KW-1185">Reference proteome</keyword>
<dbReference type="Proteomes" id="UP000076842">
    <property type="component" value="Unassembled WGS sequence"/>
</dbReference>
<dbReference type="InParanoid" id="A0A165IZ58"/>
<gene>
    <name evidence="1" type="ORF">CALCODRAFT_491558</name>
</gene>
<dbReference type="AlphaFoldDB" id="A0A165IZ58"/>